<evidence type="ECO:0000256" key="13">
    <source>
        <dbReference type="RuleBase" id="RU003512"/>
    </source>
</evidence>
<keyword evidence="11" id="KW-1015">Disulfide bond</keyword>
<dbReference type="InterPro" id="IPR006127">
    <property type="entry name" value="ZnuA-like"/>
</dbReference>
<comment type="subcellular location">
    <subcellularLocation>
        <location evidence="1">Periplasm</location>
    </subcellularLocation>
</comment>
<dbReference type="Pfam" id="PF01297">
    <property type="entry name" value="ZnuA"/>
    <property type="match status" value="1"/>
</dbReference>
<keyword evidence="16" id="KW-1185">Reference proteome</keyword>
<dbReference type="InterPro" id="IPR006128">
    <property type="entry name" value="Lipoprotein_PsaA-like"/>
</dbReference>
<dbReference type="Gene3D" id="3.40.50.1980">
    <property type="entry name" value="Nitrogenase molybdenum iron protein domain"/>
    <property type="match status" value="2"/>
</dbReference>
<dbReference type="CDD" id="cd01019">
    <property type="entry name" value="ZnuA"/>
    <property type="match status" value="1"/>
</dbReference>
<evidence type="ECO:0000256" key="1">
    <source>
        <dbReference type="ARBA" id="ARBA00004418"/>
    </source>
</evidence>
<protein>
    <recommendedName>
        <fullName evidence="3">High-affinity zinc uptake system protein ZnuA</fullName>
    </recommendedName>
</protein>
<dbReference type="PANTHER" id="PTHR42953">
    <property type="entry name" value="HIGH-AFFINITY ZINC UPTAKE SYSTEM PROTEIN ZNUA-RELATED"/>
    <property type="match status" value="1"/>
</dbReference>
<name>A0ABN5PEH1_9VIBR</name>
<evidence type="ECO:0000256" key="8">
    <source>
        <dbReference type="ARBA" id="ARBA00022833"/>
    </source>
</evidence>
<accession>A0ABN5PEH1</accession>
<sequence length="294" mass="32675">MKRTIILAVSVMLALPAHAVTVLTSIKPIQMITTELTDGVTTPDVLLQNNASPHDYALRPSDVKKVASADLVIWFGHDLEPFLEKVVTDRDNTLTLSQIPDLSLREFGSEHDHDHDGHHHGTHDPHFWLGIAPVEQVANVIANKLAEVDPRNANVYAKNLQKFKEQLKATDAEIKQQLTPVQNNGYFVFHDAYGYFEERYQLNQLGHFTVSPDRKPGAKTLIHIRKTLASGEVACVFSEPQFTPAVIESVMRGSDVGTGVLDPLGSEIEVQPGSYFVFLKTLSNNFSQCLQSKQ</sequence>
<evidence type="ECO:0000256" key="9">
    <source>
        <dbReference type="ARBA" id="ARBA00022906"/>
    </source>
</evidence>
<evidence type="ECO:0000256" key="12">
    <source>
        <dbReference type="ARBA" id="ARBA00045516"/>
    </source>
</evidence>
<keyword evidence="9" id="KW-0864">Zinc transport</keyword>
<evidence type="ECO:0000256" key="6">
    <source>
        <dbReference type="ARBA" id="ARBA00022729"/>
    </source>
</evidence>
<evidence type="ECO:0000256" key="2">
    <source>
        <dbReference type="ARBA" id="ARBA00011028"/>
    </source>
</evidence>
<keyword evidence="4 13" id="KW-0813">Transport</keyword>
<feature type="signal peptide" evidence="14">
    <location>
        <begin position="1"/>
        <end position="19"/>
    </location>
</feature>
<dbReference type="PANTHER" id="PTHR42953:SF3">
    <property type="entry name" value="HIGH-AFFINITY ZINC UPTAKE SYSTEM PROTEIN ZNUA"/>
    <property type="match status" value="1"/>
</dbReference>
<dbReference type="SUPFAM" id="SSF53807">
    <property type="entry name" value="Helical backbone' metal receptor"/>
    <property type="match status" value="1"/>
</dbReference>
<comment type="similarity">
    <text evidence="2 13">Belongs to the bacterial solute-binding protein 9 family.</text>
</comment>
<dbReference type="NCBIfam" id="NF007091">
    <property type="entry name" value="PRK09545.1"/>
    <property type="match status" value="1"/>
</dbReference>
<evidence type="ECO:0000313" key="15">
    <source>
        <dbReference type="EMBL" id="AXY01591.1"/>
    </source>
</evidence>
<dbReference type="EMBL" id="CP032093">
    <property type="protein sequence ID" value="AXY01591.1"/>
    <property type="molecule type" value="Genomic_DNA"/>
</dbReference>
<dbReference type="PRINTS" id="PR00690">
    <property type="entry name" value="ADHESNFAMILY"/>
</dbReference>
<evidence type="ECO:0000256" key="4">
    <source>
        <dbReference type="ARBA" id="ARBA00022448"/>
    </source>
</evidence>
<dbReference type="RefSeq" id="WP_128811349.1">
    <property type="nucleotide sequence ID" value="NZ_CP032093.1"/>
</dbReference>
<feature type="chain" id="PRO_5046846979" description="High-affinity zinc uptake system protein ZnuA" evidence="14">
    <location>
        <begin position="20"/>
        <end position="294"/>
    </location>
</feature>
<organism evidence="15 16">
    <name type="scientific">Vibrio alfacsensis</name>
    <dbReference type="NCBI Taxonomy" id="1074311"/>
    <lineage>
        <taxon>Bacteria</taxon>
        <taxon>Pseudomonadati</taxon>
        <taxon>Pseudomonadota</taxon>
        <taxon>Gammaproteobacteria</taxon>
        <taxon>Vibrionales</taxon>
        <taxon>Vibrionaceae</taxon>
        <taxon>Vibrio</taxon>
    </lineage>
</organism>
<keyword evidence="5" id="KW-0479">Metal-binding</keyword>
<comment type="function">
    <text evidence="12">Part of the ATP-binding cassette (ABC) transport system ZnuABC involved in zinc import. Binds zinc with high affinity and specificity and delivers it to the membrane permease for translocation into the cytoplasm.</text>
</comment>
<evidence type="ECO:0000256" key="14">
    <source>
        <dbReference type="SAM" id="SignalP"/>
    </source>
</evidence>
<keyword evidence="7" id="KW-0574">Periplasm</keyword>
<dbReference type="InterPro" id="IPR035520">
    <property type="entry name" value="ZnuA"/>
</dbReference>
<gene>
    <name evidence="15" type="primary">znuA</name>
    <name evidence="15" type="ORF">D1115_10975</name>
</gene>
<reference evidence="15 16" key="1">
    <citation type="submission" date="2018-08" db="EMBL/GenBank/DDBJ databases">
        <title>Genomic taxonomy of the Vibrionaceae family.</title>
        <authorList>
            <person name="Gomez-Gil B."/>
            <person name="Tanaka M."/>
            <person name="Sawabe T."/>
            <person name="Enciso-Ibarra K."/>
        </authorList>
    </citation>
    <scope>NUCLEOTIDE SEQUENCE [LARGE SCALE GENOMIC DNA]</scope>
    <source>
        <strain evidence="15 16">CAIM 1831</strain>
    </source>
</reference>
<evidence type="ECO:0000256" key="11">
    <source>
        <dbReference type="ARBA" id="ARBA00023157"/>
    </source>
</evidence>
<keyword evidence="8" id="KW-0862">Zinc</keyword>
<evidence type="ECO:0000313" key="16">
    <source>
        <dbReference type="Proteomes" id="UP000262832"/>
    </source>
</evidence>
<dbReference type="Proteomes" id="UP000262832">
    <property type="component" value="Chromosome I"/>
</dbReference>
<evidence type="ECO:0000256" key="3">
    <source>
        <dbReference type="ARBA" id="ARBA00015915"/>
    </source>
</evidence>
<evidence type="ECO:0000256" key="10">
    <source>
        <dbReference type="ARBA" id="ARBA00023065"/>
    </source>
</evidence>
<proteinExistence type="inferred from homology"/>
<dbReference type="InterPro" id="IPR050492">
    <property type="entry name" value="Bact_metal-bind_prot9"/>
</dbReference>
<keyword evidence="6 14" id="KW-0732">Signal</keyword>
<evidence type="ECO:0000256" key="5">
    <source>
        <dbReference type="ARBA" id="ARBA00022723"/>
    </source>
</evidence>
<evidence type="ECO:0000256" key="7">
    <source>
        <dbReference type="ARBA" id="ARBA00022764"/>
    </source>
</evidence>
<keyword evidence="10" id="KW-0406">Ion transport</keyword>